<dbReference type="InterPro" id="IPR006171">
    <property type="entry name" value="TOPRIM_dom"/>
</dbReference>
<dbReference type="GO" id="GO:0003917">
    <property type="term" value="F:DNA topoisomerase type I (single strand cut, ATP-independent) activity"/>
    <property type="evidence" value="ECO:0007669"/>
    <property type="project" value="UniProtKB-EC"/>
</dbReference>
<keyword evidence="6 13" id="KW-0413">Isomerase</keyword>
<dbReference type="GO" id="GO:0006265">
    <property type="term" value="P:DNA topological change"/>
    <property type="evidence" value="ECO:0007669"/>
    <property type="project" value="InterPro"/>
</dbReference>
<proteinExistence type="inferred from homology"/>
<dbReference type="Gene3D" id="1.10.290.10">
    <property type="entry name" value="Topoisomerase I, domain 4"/>
    <property type="match status" value="1"/>
</dbReference>
<protein>
    <recommendedName>
        <fullName evidence="3">DNA topoisomerase</fullName>
        <ecNumber evidence="3">5.6.2.1</ecNumber>
    </recommendedName>
    <alternativeName>
        <fullName evidence="10">Omega-protein</fullName>
    </alternativeName>
    <alternativeName>
        <fullName evidence="9">Relaxing enzyme</fullName>
    </alternativeName>
    <alternativeName>
        <fullName evidence="7">Swivelase</fullName>
    </alternativeName>
    <alternativeName>
        <fullName evidence="8">Untwisting enzyme</fullName>
    </alternativeName>
</protein>
<evidence type="ECO:0000256" key="7">
    <source>
        <dbReference type="ARBA" id="ARBA00030003"/>
    </source>
</evidence>
<dbReference type="InterPro" id="IPR003601">
    <property type="entry name" value="Topo_IA_2"/>
</dbReference>
<dbReference type="SMART" id="SM00436">
    <property type="entry name" value="TOP1Bc"/>
    <property type="match status" value="1"/>
</dbReference>
<dbReference type="GO" id="GO:0043597">
    <property type="term" value="C:cytoplasmic replication fork"/>
    <property type="evidence" value="ECO:0007669"/>
    <property type="project" value="TreeGrafter"/>
</dbReference>
<dbReference type="Proteomes" id="UP000014204">
    <property type="component" value="Unassembled WGS sequence"/>
</dbReference>
<evidence type="ECO:0000313" key="13">
    <source>
        <dbReference type="EMBL" id="EOS52537.1"/>
    </source>
</evidence>
<dbReference type="PANTHER" id="PTHR11390">
    <property type="entry name" value="PROKARYOTIC DNA TOPOISOMERASE"/>
    <property type="match status" value="1"/>
</dbReference>
<dbReference type="RefSeq" id="WP_016308801.1">
    <property type="nucleotide sequence ID" value="NZ_KE159646.1"/>
</dbReference>
<dbReference type="GO" id="GO:0006281">
    <property type="term" value="P:DNA repair"/>
    <property type="evidence" value="ECO:0007669"/>
    <property type="project" value="TreeGrafter"/>
</dbReference>
<comment type="caution">
    <text evidence="13">The sequence shown here is derived from an EMBL/GenBank/DDBJ whole genome shotgun (WGS) entry which is preliminary data.</text>
</comment>
<dbReference type="GeneID" id="82190183"/>
<dbReference type="EC" id="5.6.2.1" evidence="3"/>
<dbReference type="Gene3D" id="1.10.460.10">
    <property type="entry name" value="Topoisomerase I, domain 2"/>
    <property type="match status" value="1"/>
</dbReference>
<dbReference type="InterPro" id="IPR000380">
    <property type="entry name" value="Topo_IA"/>
</dbReference>
<dbReference type="OrthoDB" id="9803554at2"/>
<dbReference type="GO" id="GO:0006310">
    <property type="term" value="P:DNA recombination"/>
    <property type="evidence" value="ECO:0007669"/>
    <property type="project" value="TreeGrafter"/>
</dbReference>
<dbReference type="PROSITE" id="PS50880">
    <property type="entry name" value="TOPRIM"/>
    <property type="match status" value="1"/>
</dbReference>
<evidence type="ECO:0000313" key="14">
    <source>
        <dbReference type="Proteomes" id="UP000014204"/>
    </source>
</evidence>
<evidence type="ECO:0000256" key="6">
    <source>
        <dbReference type="ARBA" id="ARBA00023235"/>
    </source>
</evidence>
<keyword evidence="4" id="KW-0799">Topoisomerase</keyword>
<dbReference type="EMBL" id="ASSY01000005">
    <property type="protein sequence ID" value="EOS52537.1"/>
    <property type="molecule type" value="Genomic_DNA"/>
</dbReference>
<dbReference type="PANTHER" id="PTHR11390:SF21">
    <property type="entry name" value="DNA TOPOISOMERASE 3-ALPHA"/>
    <property type="match status" value="1"/>
</dbReference>
<keyword evidence="5" id="KW-0238">DNA-binding</keyword>
<dbReference type="Pfam" id="PF01751">
    <property type="entry name" value="Toprim"/>
    <property type="match status" value="1"/>
</dbReference>
<dbReference type="STRING" id="1235794.C811_00573"/>
<dbReference type="InterPro" id="IPR003602">
    <property type="entry name" value="Topo_IA_DNA-bd_dom"/>
</dbReference>
<dbReference type="PATRIC" id="fig|1235794.3.peg.556"/>
<dbReference type="InterPro" id="IPR013824">
    <property type="entry name" value="Topo_IA_cen_sub1"/>
</dbReference>
<dbReference type="InterPro" id="IPR013825">
    <property type="entry name" value="Topo_IA_cen_sub2"/>
</dbReference>
<evidence type="ECO:0000259" key="12">
    <source>
        <dbReference type="PROSITE" id="PS52039"/>
    </source>
</evidence>
<comment type="similarity">
    <text evidence="2">Belongs to the type IA topoisomerase family.</text>
</comment>
<dbReference type="InterPro" id="IPR023405">
    <property type="entry name" value="Topo_IA_core_domain"/>
</dbReference>
<dbReference type="HOGENOM" id="CLU_002929_5_2_11"/>
<evidence type="ECO:0000256" key="10">
    <source>
        <dbReference type="ARBA" id="ARBA00032877"/>
    </source>
</evidence>
<dbReference type="SMART" id="SM00493">
    <property type="entry name" value="TOPRIM"/>
    <property type="match status" value="1"/>
</dbReference>
<dbReference type="PROSITE" id="PS52039">
    <property type="entry name" value="TOPO_IA_2"/>
    <property type="match status" value="1"/>
</dbReference>
<evidence type="ECO:0000256" key="5">
    <source>
        <dbReference type="ARBA" id="ARBA00023125"/>
    </source>
</evidence>
<name>R9L9X4_9ACTN</name>
<accession>R9L9X4</accession>
<dbReference type="InterPro" id="IPR013826">
    <property type="entry name" value="Topo_IA_cen_sub3"/>
</dbReference>
<evidence type="ECO:0000256" key="8">
    <source>
        <dbReference type="ARBA" id="ARBA00031985"/>
    </source>
</evidence>
<organism evidence="13 14">
    <name type="scientific">Adlercreutzia caecimuris B7</name>
    <dbReference type="NCBI Taxonomy" id="1235794"/>
    <lineage>
        <taxon>Bacteria</taxon>
        <taxon>Bacillati</taxon>
        <taxon>Actinomycetota</taxon>
        <taxon>Coriobacteriia</taxon>
        <taxon>Eggerthellales</taxon>
        <taxon>Eggerthellaceae</taxon>
        <taxon>Adlercreutzia</taxon>
    </lineage>
</organism>
<sequence>MKLVIAEKPMLARDIARAICGREVGEREKLPVSGNGWCVCALAGHVLELAEPSELRREWAWGKDFTEDMLPIYVPRWPKRPAAGKEGIVESVRALAGKCECIVNAGDPDDEGQLLVDELIDYIGYDGPVWRVLVNDNIVENIRRAFGSMRPNDEFRGLSEAAYARQMADMCLGVSESRLATMRLGRKLSVGRVQTPTLGLVVRRDAAVEGHAPETFWTVLAHVELDGTEYEIELAASDDAGERRRILDESEAARIAHGLEGREIAMDVSTARKRRQSPLPYTLTALQSEMSKRFGFTLQQTMDATQALRDNWKAISYNRSDCPYVPAEHHGAAPRVLARAMANLGERWDLDYGIVSRAFDDSRVGAHHGIIPQDSTVDASRLTETEKLVYRAIVGRYAMQFAPPVVYDESTAVCACPEGVLKHVAKRVVDPGYTAVFGAGAADEAPLGPLERPGAVTGHIKGALVEKRETRPPKRYTEGTLVADMASVAKYVSNPDLRDALKRKDEGKEGEHGGIGTVATRAKILEGLIGRGLLARKGKTIVSTPLGRQFYAAVPGDISGPDLTARWWLMQQDVAEGRAGTDAVQSDVAAVIRAHIADGAYRGATMPGAGPEVGRCPVCGGALLYRGKVVSCETNRSRRNEEGEWESLGGCGFKVFAVFCGKQLTANQMAKLLAGKRVRVSGLTWKGEAGKTAELAFDPPSRKITFAPRAGAKVGKGRKRPRAGLI</sequence>
<dbReference type="CDD" id="cd03362">
    <property type="entry name" value="TOPRIM_TopoIA_TopoIII"/>
    <property type="match status" value="1"/>
</dbReference>
<dbReference type="InterPro" id="IPR034144">
    <property type="entry name" value="TOPRIM_TopoIII"/>
</dbReference>
<gene>
    <name evidence="13" type="ORF">C811_00573</name>
</gene>
<evidence type="ECO:0000259" key="11">
    <source>
        <dbReference type="PROSITE" id="PS50880"/>
    </source>
</evidence>
<dbReference type="Pfam" id="PF01131">
    <property type="entry name" value="Topoisom_bac"/>
    <property type="match status" value="1"/>
</dbReference>
<dbReference type="GO" id="GO:0003677">
    <property type="term" value="F:DNA binding"/>
    <property type="evidence" value="ECO:0007669"/>
    <property type="project" value="UniProtKB-KW"/>
</dbReference>
<keyword evidence="14" id="KW-1185">Reference proteome</keyword>
<evidence type="ECO:0000256" key="9">
    <source>
        <dbReference type="ARBA" id="ARBA00032235"/>
    </source>
</evidence>
<reference evidence="13 14" key="1">
    <citation type="submission" date="2013-04" db="EMBL/GenBank/DDBJ databases">
        <title>The Genome Sequence of Enterorhabdus caecimuris B7.</title>
        <authorList>
            <consortium name="The Broad Institute Genomics Platform"/>
            <consortium name="The Broad Institute Genome Sequencing Center for Infectious Disease"/>
            <person name="Earl A."/>
            <person name="Xavier R."/>
            <person name="Elson C."/>
            <person name="Duck W."/>
            <person name="Walker B."/>
            <person name="Young S."/>
            <person name="Zeng Q."/>
            <person name="Gargeya S."/>
            <person name="Fitzgerald M."/>
            <person name="Haas B."/>
            <person name="Abouelleil A."/>
            <person name="Allen A.W."/>
            <person name="Alvarado L."/>
            <person name="Arachchi H.M."/>
            <person name="Berlin A.M."/>
            <person name="Chapman S.B."/>
            <person name="Gainer-Dewar J."/>
            <person name="Goldberg J."/>
            <person name="Griggs A."/>
            <person name="Gujja S."/>
            <person name="Hansen M."/>
            <person name="Howarth C."/>
            <person name="Imamovic A."/>
            <person name="Ireland A."/>
            <person name="Larimer J."/>
            <person name="McCowan C."/>
            <person name="Murphy C."/>
            <person name="Pearson M."/>
            <person name="Poon T.W."/>
            <person name="Priest M."/>
            <person name="Roberts A."/>
            <person name="Saif S."/>
            <person name="Shea T."/>
            <person name="Sisk P."/>
            <person name="Sykes S."/>
            <person name="Wortman J."/>
            <person name="Nusbaum C."/>
            <person name="Birren B."/>
        </authorList>
    </citation>
    <scope>NUCLEOTIDE SEQUENCE [LARGE SCALE GENOMIC DNA]</scope>
    <source>
        <strain evidence="13 14">B7</strain>
    </source>
</reference>
<evidence type="ECO:0000256" key="1">
    <source>
        <dbReference type="ARBA" id="ARBA00000213"/>
    </source>
</evidence>
<comment type="catalytic activity">
    <reaction evidence="1">
        <text>ATP-independent breakage of single-stranded DNA, followed by passage and rejoining.</text>
        <dbReference type="EC" id="5.6.2.1"/>
    </reaction>
</comment>
<dbReference type="SMART" id="SM00437">
    <property type="entry name" value="TOP1Ac"/>
    <property type="match status" value="1"/>
</dbReference>
<dbReference type="PRINTS" id="PR00417">
    <property type="entry name" value="PRTPISMRASEI"/>
</dbReference>
<dbReference type="Gene3D" id="3.40.50.140">
    <property type="match status" value="1"/>
</dbReference>
<evidence type="ECO:0000256" key="3">
    <source>
        <dbReference type="ARBA" id="ARBA00012891"/>
    </source>
</evidence>
<dbReference type="AlphaFoldDB" id="R9L9X4"/>
<dbReference type="SUPFAM" id="SSF56712">
    <property type="entry name" value="Prokaryotic type I DNA topoisomerase"/>
    <property type="match status" value="1"/>
</dbReference>
<dbReference type="Gene3D" id="2.70.20.10">
    <property type="entry name" value="Topoisomerase I, domain 3"/>
    <property type="match status" value="1"/>
</dbReference>
<evidence type="ECO:0000256" key="4">
    <source>
        <dbReference type="ARBA" id="ARBA00023029"/>
    </source>
</evidence>
<evidence type="ECO:0000256" key="2">
    <source>
        <dbReference type="ARBA" id="ARBA00009446"/>
    </source>
</evidence>
<dbReference type="InterPro" id="IPR013497">
    <property type="entry name" value="Topo_IA_cen"/>
</dbReference>
<feature type="domain" description="Topo IA-type catalytic" evidence="12">
    <location>
        <begin position="155"/>
        <end position="597"/>
    </location>
</feature>
<feature type="domain" description="Toprim" evidence="11">
    <location>
        <begin position="1"/>
        <end position="138"/>
    </location>
</feature>
<dbReference type="eggNOG" id="COG0550">
    <property type="taxonomic scope" value="Bacteria"/>
</dbReference>